<dbReference type="Gene3D" id="1.20.1260.10">
    <property type="match status" value="1"/>
</dbReference>
<protein>
    <submittedName>
        <fullName evidence="2">Ferritin family protein</fullName>
    </submittedName>
</protein>
<comment type="caution">
    <text evidence="2">The sequence shown here is derived from an EMBL/GenBank/DDBJ whole genome shotgun (WGS) entry which is preliminary data.</text>
</comment>
<dbReference type="InterPro" id="IPR009078">
    <property type="entry name" value="Ferritin-like_SF"/>
</dbReference>
<proteinExistence type="predicted"/>
<keyword evidence="3" id="KW-1185">Reference proteome</keyword>
<dbReference type="InterPro" id="IPR003251">
    <property type="entry name" value="Rr_diiron-bd_dom"/>
</dbReference>
<dbReference type="InterPro" id="IPR012347">
    <property type="entry name" value="Ferritin-like"/>
</dbReference>
<dbReference type="RefSeq" id="WP_281094534.1">
    <property type="nucleotide sequence ID" value="NZ_JARYZI010000006.1"/>
</dbReference>
<reference evidence="2 3" key="1">
    <citation type="submission" date="2023-04" db="EMBL/GenBank/DDBJ databases">
        <title>Fusibacter bizertensis strain WBS, isolated from littoral bottom sediments of the Arctic seas - biochemical and genomic analysis.</title>
        <authorList>
            <person name="Brioukhanov A.L."/>
        </authorList>
    </citation>
    <scope>NUCLEOTIDE SEQUENCE [LARGE SCALE GENOMIC DNA]</scope>
    <source>
        <strain evidence="2 3">WBS</strain>
    </source>
</reference>
<evidence type="ECO:0000313" key="3">
    <source>
        <dbReference type="Proteomes" id="UP001158045"/>
    </source>
</evidence>
<sequence length="157" mass="18423">MNGYEYAIKMELDGEMFYREQALVNKDNVLNPVFLSLAEDEKQHAIRIKEKEAGNDFLPDEEDMAKTKNVFTDAAGLDPEKSTTEQIDAYRKALEMEAKSIDLYKKLLSESNENKDLFEFLIKQEEKHYNLIEEIIEMVIRPNEWVESAEFGLRKKY</sequence>
<name>A0ABT6NE44_9FIRM</name>
<organism evidence="2 3">
    <name type="scientific">Fusibacter bizertensis</name>
    <dbReference type="NCBI Taxonomy" id="1488331"/>
    <lineage>
        <taxon>Bacteria</taxon>
        <taxon>Bacillati</taxon>
        <taxon>Bacillota</taxon>
        <taxon>Clostridia</taxon>
        <taxon>Eubacteriales</taxon>
        <taxon>Eubacteriales Family XII. Incertae Sedis</taxon>
        <taxon>Fusibacter</taxon>
    </lineage>
</organism>
<dbReference type="Pfam" id="PF02915">
    <property type="entry name" value="Rubrerythrin"/>
    <property type="match status" value="1"/>
</dbReference>
<dbReference type="SUPFAM" id="SSF47240">
    <property type="entry name" value="Ferritin-like"/>
    <property type="match status" value="1"/>
</dbReference>
<evidence type="ECO:0000313" key="2">
    <source>
        <dbReference type="EMBL" id="MDH8678680.1"/>
    </source>
</evidence>
<feature type="domain" description="Rubrerythrin diiron-binding" evidence="1">
    <location>
        <begin position="5"/>
        <end position="133"/>
    </location>
</feature>
<dbReference type="EMBL" id="JARYZI010000006">
    <property type="protein sequence ID" value="MDH8678680.1"/>
    <property type="molecule type" value="Genomic_DNA"/>
</dbReference>
<evidence type="ECO:0000259" key="1">
    <source>
        <dbReference type="Pfam" id="PF02915"/>
    </source>
</evidence>
<dbReference type="Proteomes" id="UP001158045">
    <property type="component" value="Unassembled WGS sequence"/>
</dbReference>
<dbReference type="CDD" id="cd01045">
    <property type="entry name" value="Ferritin_like_AB"/>
    <property type="match status" value="1"/>
</dbReference>
<gene>
    <name evidence="2" type="ORF">QE109_11005</name>
</gene>
<accession>A0ABT6NE44</accession>